<evidence type="ECO:0000256" key="1">
    <source>
        <dbReference type="SAM" id="MobiDB-lite"/>
    </source>
</evidence>
<sequence length="148" mass="15966">MALKDMWIPTDFAAVFPQGLMLVGNIEPDEEFSSDRNAPKRQKIDMDRDGNGSRKRMWKATVMDPAGAGKGAKNTGLDITFVSDVVPVPSADEVMPGFRPIQLEGLMLKPRVVGNGEFKSIGFYIRATGIVGDNSGAKVNEPAARKAA</sequence>
<protein>
    <recommendedName>
        <fullName evidence="4">Plasmid replication, integration and excision activator</fullName>
    </recommendedName>
</protein>
<reference evidence="2" key="1">
    <citation type="submission" date="2016-11" db="EMBL/GenBank/DDBJ databases">
        <authorList>
            <person name="Jaros S."/>
            <person name="Januszkiewicz K."/>
            <person name="Wedrychowicz H."/>
        </authorList>
    </citation>
    <scope>NUCLEOTIDE SEQUENCE [LARGE SCALE GENOMIC DNA]</scope>
    <source>
        <strain evidence="2">Y48</strain>
    </source>
</reference>
<dbReference type="KEGG" id="nsl:BOX37_05200"/>
<dbReference type="Proteomes" id="UP000183810">
    <property type="component" value="Chromosome"/>
</dbReference>
<dbReference type="OrthoDB" id="3689685at2"/>
<feature type="compositionally biased region" description="Basic and acidic residues" evidence="1">
    <location>
        <begin position="33"/>
        <end position="52"/>
    </location>
</feature>
<evidence type="ECO:0000313" key="3">
    <source>
        <dbReference type="Proteomes" id="UP000183810"/>
    </source>
</evidence>
<dbReference type="EMBL" id="CP018082">
    <property type="protein sequence ID" value="APE33465.1"/>
    <property type="molecule type" value="Genomic_DNA"/>
</dbReference>
<organism evidence="2 3">
    <name type="scientific">Nocardia mangyaensis</name>
    <dbReference type="NCBI Taxonomy" id="2213200"/>
    <lineage>
        <taxon>Bacteria</taxon>
        <taxon>Bacillati</taxon>
        <taxon>Actinomycetota</taxon>
        <taxon>Actinomycetes</taxon>
        <taxon>Mycobacteriales</taxon>
        <taxon>Nocardiaceae</taxon>
        <taxon>Nocardia</taxon>
    </lineage>
</organism>
<evidence type="ECO:0000313" key="2">
    <source>
        <dbReference type="EMBL" id="APE33465.1"/>
    </source>
</evidence>
<evidence type="ECO:0008006" key="4">
    <source>
        <dbReference type="Google" id="ProtNLM"/>
    </source>
</evidence>
<feature type="region of interest" description="Disordered" evidence="1">
    <location>
        <begin position="30"/>
        <end position="56"/>
    </location>
</feature>
<proteinExistence type="predicted"/>
<dbReference type="RefSeq" id="WP_071926646.1">
    <property type="nucleotide sequence ID" value="NZ_CP018082.1"/>
</dbReference>
<dbReference type="AlphaFoldDB" id="A0A1J0VN69"/>
<name>A0A1J0VN69_9NOCA</name>
<gene>
    <name evidence="2" type="ORF">BOX37_05200</name>
</gene>
<keyword evidence="3" id="KW-1185">Reference proteome</keyword>
<accession>A0A1J0VN69</accession>